<dbReference type="RefSeq" id="XP_007774189.1">
    <property type="nucleotide sequence ID" value="XM_007775999.1"/>
</dbReference>
<evidence type="ECO:0000313" key="3">
    <source>
        <dbReference type="Proteomes" id="UP000053558"/>
    </source>
</evidence>
<evidence type="ECO:0000313" key="2">
    <source>
        <dbReference type="EMBL" id="EIW75467.1"/>
    </source>
</evidence>
<reference evidence="3" key="1">
    <citation type="journal article" date="2012" name="Science">
        <title>The Paleozoic origin of enzymatic lignin decomposition reconstructed from 31 fungal genomes.</title>
        <authorList>
            <person name="Floudas D."/>
            <person name="Binder M."/>
            <person name="Riley R."/>
            <person name="Barry K."/>
            <person name="Blanchette R.A."/>
            <person name="Henrissat B."/>
            <person name="Martinez A.T."/>
            <person name="Otillar R."/>
            <person name="Spatafora J.W."/>
            <person name="Yadav J.S."/>
            <person name="Aerts A."/>
            <person name="Benoit I."/>
            <person name="Boyd A."/>
            <person name="Carlson A."/>
            <person name="Copeland A."/>
            <person name="Coutinho P.M."/>
            <person name="de Vries R.P."/>
            <person name="Ferreira P."/>
            <person name="Findley K."/>
            <person name="Foster B."/>
            <person name="Gaskell J."/>
            <person name="Glotzer D."/>
            <person name="Gorecki P."/>
            <person name="Heitman J."/>
            <person name="Hesse C."/>
            <person name="Hori C."/>
            <person name="Igarashi K."/>
            <person name="Jurgens J.A."/>
            <person name="Kallen N."/>
            <person name="Kersten P."/>
            <person name="Kohler A."/>
            <person name="Kuees U."/>
            <person name="Kumar T.K.A."/>
            <person name="Kuo A."/>
            <person name="LaButti K."/>
            <person name="Larrondo L.F."/>
            <person name="Lindquist E."/>
            <person name="Ling A."/>
            <person name="Lombard V."/>
            <person name="Lucas S."/>
            <person name="Lundell T."/>
            <person name="Martin R."/>
            <person name="McLaughlin D.J."/>
            <person name="Morgenstern I."/>
            <person name="Morin E."/>
            <person name="Murat C."/>
            <person name="Nagy L.G."/>
            <person name="Nolan M."/>
            <person name="Ohm R.A."/>
            <person name="Patyshakuliyeva A."/>
            <person name="Rokas A."/>
            <person name="Ruiz-Duenas F.J."/>
            <person name="Sabat G."/>
            <person name="Salamov A."/>
            <person name="Samejima M."/>
            <person name="Schmutz J."/>
            <person name="Slot J.C."/>
            <person name="St John F."/>
            <person name="Stenlid J."/>
            <person name="Sun H."/>
            <person name="Sun S."/>
            <person name="Syed K."/>
            <person name="Tsang A."/>
            <person name="Wiebenga A."/>
            <person name="Young D."/>
            <person name="Pisabarro A."/>
            <person name="Eastwood D.C."/>
            <person name="Martin F."/>
            <person name="Cullen D."/>
            <person name="Grigoriev I.V."/>
            <person name="Hibbett D.S."/>
        </authorList>
    </citation>
    <scope>NUCLEOTIDE SEQUENCE [LARGE SCALE GENOMIC DNA]</scope>
    <source>
        <strain evidence="3">RWD-64-598 SS2</strain>
    </source>
</reference>
<sequence>MAAVMGPSIAQHPSPFRAAHNVSVSQSSQGFHTPPSCYPSPPKLVRTLPTLPAPLAHLPAPSYLPPDTPETPSPLYLTSSSPTLTISPNMPHGVEDHTAQIVSAESLTASKHDGTPVRDRQHQVLIDKSKMFAFAVPPA</sequence>
<name>A0A5M3M8S1_CONPW</name>
<dbReference type="GeneID" id="19204001"/>
<feature type="compositionally biased region" description="Low complexity" evidence="1">
    <location>
        <begin position="73"/>
        <end position="88"/>
    </location>
</feature>
<accession>A0A5M3M8S1</accession>
<keyword evidence="3" id="KW-1185">Reference proteome</keyword>
<gene>
    <name evidence="2" type="ORF">CONPUDRAFT_158928</name>
</gene>
<dbReference type="AlphaFoldDB" id="A0A5M3M8S1"/>
<dbReference type="Proteomes" id="UP000053558">
    <property type="component" value="Unassembled WGS sequence"/>
</dbReference>
<comment type="caution">
    <text evidence="2">The sequence shown here is derived from an EMBL/GenBank/DDBJ whole genome shotgun (WGS) entry which is preliminary data.</text>
</comment>
<feature type="region of interest" description="Disordered" evidence="1">
    <location>
        <begin position="59"/>
        <end position="94"/>
    </location>
</feature>
<dbReference type="EMBL" id="JH711588">
    <property type="protein sequence ID" value="EIW75467.1"/>
    <property type="molecule type" value="Genomic_DNA"/>
</dbReference>
<feature type="compositionally biased region" description="Pro residues" evidence="1">
    <location>
        <begin position="62"/>
        <end position="72"/>
    </location>
</feature>
<evidence type="ECO:0000256" key="1">
    <source>
        <dbReference type="SAM" id="MobiDB-lite"/>
    </source>
</evidence>
<feature type="compositionally biased region" description="Polar residues" evidence="1">
    <location>
        <begin position="22"/>
        <end position="31"/>
    </location>
</feature>
<dbReference type="KEGG" id="cput:CONPUDRAFT_158928"/>
<organism evidence="2 3">
    <name type="scientific">Coniophora puteana (strain RWD-64-598)</name>
    <name type="common">Brown rot fungus</name>
    <dbReference type="NCBI Taxonomy" id="741705"/>
    <lineage>
        <taxon>Eukaryota</taxon>
        <taxon>Fungi</taxon>
        <taxon>Dikarya</taxon>
        <taxon>Basidiomycota</taxon>
        <taxon>Agaricomycotina</taxon>
        <taxon>Agaricomycetes</taxon>
        <taxon>Agaricomycetidae</taxon>
        <taxon>Boletales</taxon>
        <taxon>Coniophorineae</taxon>
        <taxon>Coniophoraceae</taxon>
        <taxon>Coniophora</taxon>
    </lineage>
</organism>
<protein>
    <submittedName>
        <fullName evidence="2">Uncharacterized protein</fullName>
    </submittedName>
</protein>
<feature type="region of interest" description="Disordered" evidence="1">
    <location>
        <begin position="1"/>
        <end position="38"/>
    </location>
</feature>
<proteinExistence type="predicted"/>